<dbReference type="Gene3D" id="1.10.10.10">
    <property type="entry name" value="Winged helix-like DNA-binding domain superfamily/Winged helix DNA-binding domain"/>
    <property type="match status" value="1"/>
</dbReference>
<keyword evidence="1" id="KW-0805">Transcription regulation</keyword>
<dbReference type="EMBL" id="FMZW01000055">
    <property type="protein sequence ID" value="SDF42044.1"/>
    <property type="molecule type" value="Genomic_DNA"/>
</dbReference>
<evidence type="ECO:0000313" key="6">
    <source>
        <dbReference type="Proteomes" id="UP000199245"/>
    </source>
</evidence>
<dbReference type="InterPro" id="IPR019888">
    <property type="entry name" value="Tscrpt_reg_AsnC-like"/>
</dbReference>
<organism evidence="5 6">
    <name type="scientific">Bradyrhizobium brasilense</name>
    <dbReference type="NCBI Taxonomy" id="1419277"/>
    <lineage>
        <taxon>Bacteria</taxon>
        <taxon>Pseudomonadati</taxon>
        <taxon>Pseudomonadota</taxon>
        <taxon>Alphaproteobacteria</taxon>
        <taxon>Hyphomicrobiales</taxon>
        <taxon>Nitrobacteraceae</taxon>
        <taxon>Bradyrhizobium</taxon>
    </lineage>
</organism>
<evidence type="ECO:0000256" key="2">
    <source>
        <dbReference type="ARBA" id="ARBA00023125"/>
    </source>
</evidence>
<dbReference type="InterPro" id="IPR011008">
    <property type="entry name" value="Dimeric_a/b-barrel"/>
</dbReference>
<dbReference type="InterPro" id="IPR019885">
    <property type="entry name" value="Tscrpt_reg_HTH_AsnC-type_CS"/>
</dbReference>
<dbReference type="PRINTS" id="PR00033">
    <property type="entry name" value="HTHASNC"/>
</dbReference>
<dbReference type="GO" id="GO:0005829">
    <property type="term" value="C:cytosol"/>
    <property type="evidence" value="ECO:0007669"/>
    <property type="project" value="TreeGrafter"/>
</dbReference>
<dbReference type="Pfam" id="PF01037">
    <property type="entry name" value="AsnC_trans_reg"/>
    <property type="match status" value="1"/>
</dbReference>
<dbReference type="InterPro" id="IPR011991">
    <property type="entry name" value="ArsR-like_HTH"/>
</dbReference>
<keyword evidence="2 5" id="KW-0238">DNA-binding</keyword>
<dbReference type="PANTHER" id="PTHR30154:SF46">
    <property type="entry name" value="TRANSCRIPTIONAL REGULATORY PROTEIN"/>
    <property type="match status" value="1"/>
</dbReference>
<evidence type="ECO:0000313" key="5">
    <source>
        <dbReference type="EMBL" id="SDF42044.1"/>
    </source>
</evidence>
<evidence type="ECO:0000256" key="1">
    <source>
        <dbReference type="ARBA" id="ARBA00023015"/>
    </source>
</evidence>
<dbReference type="SUPFAM" id="SSF54909">
    <property type="entry name" value="Dimeric alpha+beta barrel"/>
    <property type="match status" value="1"/>
</dbReference>
<accession>A0A1G7KY76</accession>
<dbReference type="PROSITE" id="PS00519">
    <property type="entry name" value="HTH_ASNC_1"/>
    <property type="match status" value="1"/>
</dbReference>
<dbReference type="PROSITE" id="PS50956">
    <property type="entry name" value="HTH_ASNC_2"/>
    <property type="match status" value="1"/>
</dbReference>
<dbReference type="GO" id="GO:0043565">
    <property type="term" value="F:sequence-specific DNA binding"/>
    <property type="evidence" value="ECO:0007669"/>
    <property type="project" value="InterPro"/>
</dbReference>
<dbReference type="InterPro" id="IPR036390">
    <property type="entry name" value="WH_DNA-bd_sf"/>
</dbReference>
<dbReference type="PANTHER" id="PTHR30154">
    <property type="entry name" value="LEUCINE-RESPONSIVE REGULATORY PROTEIN"/>
    <property type="match status" value="1"/>
</dbReference>
<evidence type="ECO:0000256" key="3">
    <source>
        <dbReference type="ARBA" id="ARBA00023163"/>
    </source>
</evidence>
<name>A0A1G7KY76_9BRAD</name>
<gene>
    <name evidence="5" type="ORF">SAMN05216337_105520</name>
</gene>
<evidence type="ECO:0000259" key="4">
    <source>
        <dbReference type="PROSITE" id="PS50956"/>
    </source>
</evidence>
<protein>
    <submittedName>
        <fullName evidence="5">DNA-binding transcriptional regulator, Lrp family</fullName>
    </submittedName>
</protein>
<keyword evidence="3" id="KW-0804">Transcription</keyword>
<feature type="domain" description="HTH asnC-type" evidence="4">
    <location>
        <begin position="33"/>
        <end position="94"/>
    </location>
</feature>
<dbReference type="Pfam" id="PF13412">
    <property type="entry name" value="HTH_24"/>
    <property type="match status" value="1"/>
</dbReference>
<dbReference type="CDD" id="cd00090">
    <property type="entry name" value="HTH_ARSR"/>
    <property type="match status" value="1"/>
</dbReference>
<dbReference type="FunFam" id="1.10.10.10:FF:000186">
    <property type="entry name" value="AsnC family transcriptional regulator"/>
    <property type="match status" value="1"/>
</dbReference>
<proteinExistence type="predicted"/>
<dbReference type="Proteomes" id="UP000199245">
    <property type="component" value="Unassembled WGS sequence"/>
</dbReference>
<dbReference type="InterPro" id="IPR036388">
    <property type="entry name" value="WH-like_DNA-bd_sf"/>
</dbReference>
<reference evidence="5 6" key="1">
    <citation type="submission" date="2016-10" db="EMBL/GenBank/DDBJ databases">
        <authorList>
            <person name="de Groot N.N."/>
        </authorList>
    </citation>
    <scope>NUCLEOTIDE SEQUENCE [LARGE SCALE GENOMIC DNA]</scope>
    <source>
        <strain evidence="5 6">R5</strain>
    </source>
</reference>
<dbReference type="AlphaFoldDB" id="A0A1G7KY76"/>
<dbReference type="InterPro" id="IPR000485">
    <property type="entry name" value="AsnC-type_HTH_dom"/>
</dbReference>
<dbReference type="SMART" id="SM00344">
    <property type="entry name" value="HTH_ASNC"/>
    <property type="match status" value="1"/>
</dbReference>
<dbReference type="Gene3D" id="3.30.70.920">
    <property type="match status" value="1"/>
</dbReference>
<sequence length="186" mass="20755">MAFLGDFRLAHSKIRPYSSYSAQLLKEICVDGLDRIDLRILAELVSDARASQIELAEKVGLSPTACARRIRHLEEIGVIRGYRVDLEPSALGLVTTVVVTITLEKQSEDYLAAFEAAIARCPDVVSCHLMSGSDDYHLQVIARDIADFERIHKQHLSRMPGVARIHSSFAMREVVRRTIPETALRG</sequence>
<dbReference type="GO" id="GO:0043200">
    <property type="term" value="P:response to amino acid"/>
    <property type="evidence" value="ECO:0007669"/>
    <property type="project" value="TreeGrafter"/>
</dbReference>
<dbReference type="InterPro" id="IPR019887">
    <property type="entry name" value="Tscrpt_reg_AsnC/Lrp_C"/>
</dbReference>
<dbReference type="SUPFAM" id="SSF46785">
    <property type="entry name" value="Winged helix' DNA-binding domain"/>
    <property type="match status" value="1"/>
</dbReference>
<dbReference type="GO" id="GO:0006355">
    <property type="term" value="P:regulation of DNA-templated transcription"/>
    <property type="evidence" value="ECO:0007669"/>
    <property type="project" value="UniProtKB-ARBA"/>
</dbReference>